<accession>A0A2U1JTI5</accession>
<dbReference type="PANTHER" id="PTHR42756:SF1">
    <property type="entry name" value="TRANSCRIPTIONAL REPRESSOR OF EMRAB OPERON"/>
    <property type="match status" value="1"/>
</dbReference>
<gene>
    <name evidence="5" type="ORF">DCC39_14860</name>
</gene>
<dbReference type="PROSITE" id="PS50995">
    <property type="entry name" value="HTH_MARR_2"/>
    <property type="match status" value="1"/>
</dbReference>
<keyword evidence="6" id="KW-1185">Reference proteome</keyword>
<dbReference type="Proteomes" id="UP000245998">
    <property type="component" value="Unassembled WGS sequence"/>
</dbReference>
<dbReference type="Pfam" id="PF01047">
    <property type="entry name" value="MarR"/>
    <property type="match status" value="1"/>
</dbReference>
<comment type="caution">
    <text evidence="5">The sequence shown here is derived from an EMBL/GenBank/DDBJ whole genome shotgun (WGS) entry which is preliminary data.</text>
</comment>
<protein>
    <submittedName>
        <fullName evidence="5">MarR family transcriptional regulator</fullName>
    </submittedName>
</protein>
<dbReference type="RefSeq" id="WP_116555686.1">
    <property type="nucleotide sequence ID" value="NZ_QCZG01000037.1"/>
</dbReference>
<feature type="domain" description="HTH marR-type" evidence="4">
    <location>
        <begin position="1"/>
        <end position="136"/>
    </location>
</feature>
<keyword evidence="3" id="KW-0804">Transcription</keyword>
<dbReference type="InterPro" id="IPR000835">
    <property type="entry name" value="HTH_MarR-typ"/>
</dbReference>
<sequence length="142" mass="16407">MSNDLIENIELEMAFLSRRIALVGNKIEWNLDRSAYLLLHYLHVKGPLGVKGLANELQLDISTVSRQASALGKKGYVDKIPDPSDRRAYFYQITELGMKQLSDYKQARFNKFTKLLDGWSDEERIVFGQLLKKFNQAIREKL</sequence>
<dbReference type="PRINTS" id="PR00598">
    <property type="entry name" value="HTHMARR"/>
</dbReference>
<evidence type="ECO:0000313" key="6">
    <source>
        <dbReference type="Proteomes" id="UP000245998"/>
    </source>
</evidence>
<evidence type="ECO:0000313" key="5">
    <source>
        <dbReference type="EMBL" id="PWA08422.1"/>
    </source>
</evidence>
<evidence type="ECO:0000256" key="2">
    <source>
        <dbReference type="ARBA" id="ARBA00023125"/>
    </source>
</evidence>
<dbReference type="PANTHER" id="PTHR42756">
    <property type="entry name" value="TRANSCRIPTIONAL REGULATOR, MARR"/>
    <property type="match status" value="1"/>
</dbReference>
<keyword evidence="2" id="KW-0238">DNA-binding</keyword>
<dbReference type="GO" id="GO:0003677">
    <property type="term" value="F:DNA binding"/>
    <property type="evidence" value="ECO:0007669"/>
    <property type="project" value="UniProtKB-KW"/>
</dbReference>
<dbReference type="GO" id="GO:0003700">
    <property type="term" value="F:DNA-binding transcription factor activity"/>
    <property type="evidence" value="ECO:0007669"/>
    <property type="project" value="InterPro"/>
</dbReference>
<dbReference type="AlphaFoldDB" id="A0A2U1JTI5"/>
<evidence type="ECO:0000256" key="3">
    <source>
        <dbReference type="ARBA" id="ARBA00023163"/>
    </source>
</evidence>
<dbReference type="OrthoDB" id="2389730at2"/>
<dbReference type="Gene3D" id="1.10.10.10">
    <property type="entry name" value="Winged helix-like DNA-binding domain superfamily/Winged helix DNA-binding domain"/>
    <property type="match status" value="1"/>
</dbReference>
<reference evidence="5 6" key="1">
    <citation type="submission" date="2018-04" db="EMBL/GenBank/DDBJ databases">
        <title>Camelliibacillus theae gen. nov., sp. nov., isolated from Pu'er tea.</title>
        <authorList>
            <person name="Niu L."/>
        </authorList>
    </citation>
    <scope>NUCLEOTIDE SEQUENCE [LARGE SCALE GENOMIC DNA]</scope>
    <source>
        <strain evidence="5 6">T8</strain>
    </source>
</reference>
<dbReference type="EMBL" id="QCZG01000037">
    <property type="protein sequence ID" value="PWA08422.1"/>
    <property type="molecule type" value="Genomic_DNA"/>
</dbReference>
<keyword evidence="1" id="KW-0805">Transcription regulation</keyword>
<dbReference type="InterPro" id="IPR036390">
    <property type="entry name" value="WH_DNA-bd_sf"/>
</dbReference>
<dbReference type="InterPro" id="IPR036388">
    <property type="entry name" value="WH-like_DNA-bd_sf"/>
</dbReference>
<evidence type="ECO:0000256" key="1">
    <source>
        <dbReference type="ARBA" id="ARBA00023015"/>
    </source>
</evidence>
<name>A0A2U1JTI5_9BACI</name>
<dbReference type="SUPFAM" id="SSF46785">
    <property type="entry name" value="Winged helix' DNA-binding domain"/>
    <property type="match status" value="1"/>
</dbReference>
<dbReference type="SMART" id="SM00347">
    <property type="entry name" value="HTH_MARR"/>
    <property type="match status" value="1"/>
</dbReference>
<organism evidence="5 6">
    <name type="scientific">Pueribacillus theae</name>
    <dbReference type="NCBI Taxonomy" id="2171751"/>
    <lineage>
        <taxon>Bacteria</taxon>
        <taxon>Bacillati</taxon>
        <taxon>Bacillota</taxon>
        <taxon>Bacilli</taxon>
        <taxon>Bacillales</taxon>
        <taxon>Bacillaceae</taxon>
        <taxon>Pueribacillus</taxon>
    </lineage>
</organism>
<evidence type="ECO:0000259" key="4">
    <source>
        <dbReference type="PROSITE" id="PS50995"/>
    </source>
</evidence>
<proteinExistence type="predicted"/>